<reference evidence="2 3" key="1">
    <citation type="submission" date="2012-06" db="EMBL/GenBank/DDBJ databases">
        <title>Complete sequence of chromosome of Mycobacterium chubuense NBB4.</title>
        <authorList>
            <consortium name="US DOE Joint Genome Institute"/>
            <person name="Lucas S."/>
            <person name="Han J."/>
            <person name="Lapidus A."/>
            <person name="Cheng J.-F."/>
            <person name="Goodwin L."/>
            <person name="Pitluck S."/>
            <person name="Peters L."/>
            <person name="Mikhailova N."/>
            <person name="Teshima H."/>
            <person name="Detter J.C."/>
            <person name="Han C."/>
            <person name="Tapia R."/>
            <person name="Land M."/>
            <person name="Hauser L."/>
            <person name="Kyrpides N."/>
            <person name="Ivanova N."/>
            <person name="Pagani I."/>
            <person name="Mattes T."/>
            <person name="Holmes A."/>
            <person name="Rutledge P."/>
            <person name="Paulsen I."/>
            <person name="Coleman N."/>
            <person name="Woyke T."/>
        </authorList>
    </citation>
    <scope>NUCLEOTIDE SEQUENCE [LARGE SCALE GENOMIC DNA]</scope>
    <source>
        <strain evidence="2 3">NBB4</strain>
    </source>
</reference>
<accession>I4BEG5</accession>
<dbReference type="SUPFAM" id="SSF51905">
    <property type="entry name" value="FAD/NAD(P)-binding domain"/>
    <property type="match status" value="1"/>
</dbReference>
<dbReference type="Pfam" id="PF07992">
    <property type="entry name" value="Pyr_redox_2"/>
    <property type="match status" value="1"/>
</dbReference>
<dbReference type="Gene3D" id="3.50.50.60">
    <property type="entry name" value="FAD/NAD(P)-binding domain"/>
    <property type="match status" value="1"/>
</dbReference>
<keyword evidence="3" id="KW-1185">Reference proteome</keyword>
<gene>
    <name evidence="2" type="ordered locus">Mycch_0858</name>
</gene>
<dbReference type="PATRIC" id="fig|710421.3.peg.866"/>
<dbReference type="AlphaFoldDB" id="I4BEG5"/>
<dbReference type="STRING" id="710421.Mycch_0858"/>
<dbReference type="InterPro" id="IPR023753">
    <property type="entry name" value="FAD/NAD-binding_dom"/>
</dbReference>
<protein>
    <submittedName>
        <fullName evidence="2">Putative flavoprotein involved in K+ transport</fullName>
    </submittedName>
</protein>
<dbReference type="GO" id="GO:0016491">
    <property type="term" value="F:oxidoreductase activity"/>
    <property type="evidence" value="ECO:0007669"/>
    <property type="project" value="InterPro"/>
</dbReference>
<dbReference type="EMBL" id="CP003053">
    <property type="protein sequence ID" value="AFM15672.1"/>
    <property type="molecule type" value="Genomic_DNA"/>
</dbReference>
<proteinExistence type="predicted"/>
<dbReference type="eggNOG" id="COG2072">
    <property type="taxonomic scope" value="Bacteria"/>
</dbReference>
<sequence length="511" mass="56878">MPGSSARRTSDAGPGPDETVDRCDLCVVGAGVAGLNALFVAGRYLSREQTVILVDRRHRLGGMWVDTYPYVRLHQPHGMFTAGNITWTLGRERSYLATKPEVLDHLDHCLDVIKERVHVDELFGWSLESEDEVDGVVRVVCRAADGRRRVIETRRLIKAFGAQVVPNEPLELSSTRVRSVSPDYCDVRGDEMRADRAPIWIIGGGKTAMDTAHAVVTGYPGREVNIVAGSGTYFISRDRTLPNGFRRWVGGALLSRIGCELARRFDGVNETETAAWMRATHGTWFTPETGNFLLGLLSESENATIAAGVTDVVIDHLVDAVDRDDGVELLFRSGASRPIPAGSWIVNCTGYLVRHESPYEPYVSDSGAVMSINLRSATLHLTTYMGYFMTHLMFSDKLQQTPLYELDAFDLRRKSNAVFPYAVFTLAQYNLSLLSDALPGSAFRDCGLDPDRWYPMPRRMLAGAQFLLSHRRDREHHRQTLDTLRDRFAIRCGPLPTTPEERSATETADVG</sequence>
<evidence type="ECO:0000313" key="2">
    <source>
        <dbReference type="EMBL" id="AFM15672.1"/>
    </source>
</evidence>
<evidence type="ECO:0000259" key="1">
    <source>
        <dbReference type="Pfam" id="PF07992"/>
    </source>
</evidence>
<dbReference type="Proteomes" id="UP000006057">
    <property type="component" value="Chromosome"/>
</dbReference>
<dbReference type="InterPro" id="IPR036188">
    <property type="entry name" value="FAD/NAD-bd_sf"/>
</dbReference>
<name>I4BEG5_MYCCN</name>
<dbReference type="KEGG" id="mcb:Mycch_0858"/>
<evidence type="ECO:0000313" key="3">
    <source>
        <dbReference type="Proteomes" id="UP000006057"/>
    </source>
</evidence>
<organism evidence="2 3">
    <name type="scientific">Mycolicibacterium chubuense (strain NBB4)</name>
    <name type="common">Mycobacterium chubuense</name>
    <dbReference type="NCBI Taxonomy" id="710421"/>
    <lineage>
        <taxon>Bacteria</taxon>
        <taxon>Bacillati</taxon>
        <taxon>Actinomycetota</taxon>
        <taxon>Actinomycetes</taxon>
        <taxon>Mycobacteriales</taxon>
        <taxon>Mycobacteriaceae</taxon>
        <taxon>Mycolicibacterium</taxon>
    </lineage>
</organism>
<dbReference type="HOGENOM" id="CLU_543826_0_0_11"/>
<feature type="domain" description="FAD/NAD(P)-binding" evidence="1">
    <location>
        <begin position="24"/>
        <end position="230"/>
    </location>
</feature>